<name>A0A5N6U2H7_ASPAV</name>
<dbReference type="AlphaFoldDB" id="A0A5N6U2H7"/>
<proteinExistence type="predicted"/>
<reference evidence="3 4" key="1">
    <citation type="submission" date="2019-04" db="EMBL/GenBank/DDBJ databases">
        <title>Friends and foes A comparative genomics study of 23 Aspergillus species from section Flavi.</title>
        <authorList>
            <consortium name="DOE Joint Genome Institute"/>
            <person name="Kjaerbolling I."/>
            <person name="Vesth T."/>
            <person name="Frisvad J.C."/>
            <person name="Nybo J.L."/>
            <person name="Theobald S."/>
            <person name="Kildgaard S."/>
            <person name="Isbrandt T."/>
            <person name="Kuo A."/>
            <person name="Sato A."/>
            <person name="Lyhne E.K."/>
            <person name="Kogle M.E."/>
            <person name="Wiebenga A."/>
            <person name="Kun R.S."/>
            <person name="Lubbers R.J."/>
            <person name="Makela M.R."/>
            <person name="Barry K."/>
            <person name="Chovatia M."/>
            <person name="Clum A."/>
            <person name="Daum C."/>
            <person name="Haridas S."/>
            <person name="He G."/>
            <person name="LaButti K."/>
            <person name="Lipzen A."/>
            <person name="Mondo S."/>
            <person name="Riley R."/>
            <person name="Salamov A."/>
            <person name="Simmons B.A."/>
            <person name="Magnuson J.K."/>
            <person name="Henrissat B."/>
            <person name="Mortensen U.H."/>
            <person name="Larsen T.O."/>
            <person name="Devries R.P."/>
            <person name="Grigoriev I.V."/>
            <person name="Machida M."/>
            <person name="Baker S.E."/>
            <person name="Andersen M.R."/>
        </authorList>
    </citation>
    <scope>NUCLEOTIDE SEQUENCE [LARGE SCALE GENOMIC DNA]</scope>
    <source>
        <strain evidence="3 4">IBT 18842</strain>
    </source>
</reference>
<sequence>MFATPPMHQFNLAQCASAPICPSPLASTQNTTTPTSPPIFSVPTTPPKRDSIPSSRSKSSSSYAQRYANTIANPMGSGNGNARNSSTSPVARAARREAFLNRVKQGRDDARFAGRGEQLVLLEHVKEQKMWGEKMSRGADGILRTYLSELEDGSVLGMFLSFFLSFFFPPFFGCGLSCWL</sequence>
<protein>
    <submittedName>
        <fullName evidence="3">Uncharacterized protein</fullName>
    </submittedName>
</protein>
<keyword evidence="4" id="KW-1185">Reference proteome</keyword>
<dbReference type="Proteomes" id="UP000325780">
    <property type="component" value="Unassembled WGS sequence"/>
</dbReference>
<evidence type="ECO:0000256" key="1">
    <source>
        <dbReference type="SAM" id="MobiDB-lite"/>
    </source>
</evidence>
<feature type="region of interest" description="Disordered" evidence="1">
    <location>
        <begin position="26"/>
        <end position="91"/>
    </location>
</feature>
<organism evidence="3 4">
    <name type="scientific">Aspergillus avenaceus</name>
    <dbReference type="NCBI Taxonomy" id="36643"/>
    <lineage>
        <taxon>Eukaryota</taxon>
        <taxon>Fungi</taxon>
        <taxon>Dikarya</taxon>
        <taxon>Ascomycota</taxon>
        <taxon>Pezizomycotina</taxon>
        <taxon>Eurotiomycetes</taxon>
        <taxon>Eurotiomycetidae</taxon>
        <taxon>Eurotiales</taxon>
        <taxon>Aspergillaceae</taxon>
        <taxon>Aspergillus</taxon>
        <taxon>Aspergillus subgen. Circumdati</taxon>
    </lineage>
</organism>
<feature type="compositionally biased region" description="Polar residues" evidence="1">
    <location>
        <begin position="80"/>
        <end position="89"/>
    </location>
</feature>
<evidence type="ECO:0000313" key="4">
    <source>
        <dbReference type="Proteomes" id="UP000325780"/>
    </source>
</evidence>
<accession>A0A5N6U2H7</accession>
<dbReference type="OrthoDB" id="5279705at2759"/>
<feature type="compositionally biased region" description="Low complexity" evidence="1">
    <location>
        <begin position="52"/>
        <end position="62"/>
    </location>
</feature>
<feature type="transmembrane region" description="Helical" evidence="2">
    <location>
        <begin position="155"/>
        <end position="179"/>
    </location>
</feature>
<dbReference type="EMBL" id="ML742049">
    <property type="protein sequence ID" value="KAE8152720.1"/>
    <property type="molecule type" value="Genomic_DNA"/>
</dbReference>
<feature type="compositionally biased region" description="Polar residues" evidence="1">
    <location>
        <begin position="63"/>
        <end position="72"/>
    </location>
</feature>
<evidence type="ECO:0000256" key="2">
    <source>
        <dbReference type="SAM" id="Phobius"/>
    </source>
</evidence>
<evidence type="ECO:0000313" key="3">
    <source>
        <dbReference type="EMBL" id="KAE8152720.1"/>
    </source>
</evidence>
<keyword evidence="2" id="KW-1133">Transmembrane helix</keyword>
<keyword evidence="2" id="KW-0472">Membrane</keyword>
<keyword evidence="2" id="KW-0812">Transmembrane</keyword>
<gene>
    <name evidence="3" type="ORF">BDV25DRAFT_150674</name>
</gene>